<dbReference type="Pfam" id="PF07886">
    <property type="entry name" value="BA14K"/>
    <property type="match status" value="1"/>
</dbReference>
<keyword evidence="8" id="KW-0732">Signal</keyword>
<sequence length="162" mass="18702">MMTIRKRIATVAVAFTVTLTGLVPAQAFQMPAPVAAQTSTAAPVTDVQYRPWERRAERRWDRRAERRFDRRMDRRFDRRAGYYNGHRGYRDRRAGYRYHNGYWYPLAAFAAGAIIGGAVNRPSVSSSSAHVRWCSERYRTYRASDNTYVPRAGVRAICNSPY</sequence>
<proteinExistence type="inferred from homology"/>
<evidence type="ECO:0000313" key="10">
    <source>
        <dbReference type="Proteomes" id="UP001241472"/>
    </source>
</evidence>
<protein>
    <recommendedName>
        <fullName evidence="3">Lectin-like protein BA14k</fullName>
    </recommendedName>
</protein>
<dbReference type="Proteomes" id="UP001241472">
    <property type="component" value="Unassembled WGS sequence"/>
</dbReference>
<comment type="similarity">
    <text evidence="2">Belongs to the BA14k family.</text>
</comment>
<evidence type="ECO:0000256" key="7">
    <source>
        <dbReference type="SAM" id="Phobius"/>
    </source>
</evidence>
<feature type="chain" id="PRO_5046784518" description="Lectin-like protein BA14k" evidence="8">
    <location>
        <begin position="28"/>
        <end position="162"/>
    </location>
</feature>
<evidence type="ECO:0000256" key="8">
    <source>
        <dbReference type="SAM" id="SignalP"/>
    </source>
</evidence>
<comment type="caution">
    <text evidence="9">The sequence shown here is derived from an EMBL/GenBank/DDBJ whole genome shotgun (WGS) entry which is preliminary data.</text>
</comment>
<name>A0ABT9PW65_9HYPH</name>
<dbReference type="EMBL" id="JAUSRF010000009">
    <property type="protein sequence ID" value="MDP9838353.1"/>
    <property type="molecule type" value="Genomic_DNA"/>
</dbReference>
<dbReference type="InterPro" id="IPR012413">
    <property type="entry name" value="BA14K"/>
</dbReference>
<accession>A0ABT9PW65</accession>
<keyword evidence="7" id="KW-0812">Transmembrane</keyword>
<keyword evidence="7" id="KW-0472">Membrane</keyword>
<comment type="subcellular location">
    <subcellularLocation>
        <location evidence="1">Membrane</location>
        <topology evidence="1">Single-pass membrane protein</topology>
    </subcellularLocation>
</comment>
<keyword evidence="5" id="KW-0430">Lectin</keyword>
<evidence type="ECO:0000256" key="1">
    <source>
        <dbReference type="ARBA" id="ARBA00004167"/>
    </source>
</evidence>
<evidence type="ECO:0000313" key="9">
    <source>
        <dbReference type="EMBL" id="MDP9838353.1"/>
    </source>
</evidence>
<evidence type="ECO:0000256" key="5">
    <source>
        <dbReference type="ARBA" id="ARBA00022734"/>
    </source>
</evidence>
<gene>
    <name evidence="9" type="ORF">J2T09_003120</name>
</gene>
<comment type="function">
    <text evidence="6">Has immunoglobulin-binding and hemagglutination properties, and can bind to mannose. Essential for virulence. May be involved in LPS biosynthesis or polysaccharide transport.</text>
</comment>
<evidence type="ECO:0000256" key="6">
    <source>
        <dbReference type="ARBA" id="ARBA00025321"/>
    </source>
</evidence>
<evidence type="ECO:0000256" key="4">
    <source>
        <dbReference type="ARBA" id="ARBA00022475"/>
    </source>
</evidence>
<keyword evidence="7" id="KW-1133">Transmembrane helix</keyword>
<keyword evidence="10" id="KW-1185">Reference proteome</keyword>
<feature type="signal peptide" evidence="8">
    <location>
        <begin position="1"/>
        <end position="27"/>
    </location>
</feature>
<organism evidence="9 10">
    <name type="scientific">Neorhizobium huautlense</name>
    <dbReference type="NCBI Taxonomy" id="67774"/>
    <lineage>
        <taxon>Bacteria</taxon>
        <taxon>Pseudomonadati</taxon>
        <taxon>Pseudomonadota</taxon>
        <taxon>Alphaproteobacteria</taxon>
        <taxon>Hyphomicrobiales</taxon>
        <taxon>Rhizobiaceae</taxon>
        <taxon>Rhizobium/Agrobacterium group</taxon>
        <taxon>Neorhizobium</taxon>
    </lineage>
</organism>
<reference evidence="9 10" key="1">
    <citation type="submission" date="2023-07" db="EMBL/GenBank/DDBJ databases">
        <title>Sorghum-associated microbial communities from plants grown in Nebraska, USA.</title>
        <authorList>
            <person name="Schachtman D."/>
        </authorList>
    </citation>
    <scope>NUCLEOTIDE SEQUENCE [LARGE SCALE GENOMIC DNA]</scope>
    <source>
        <strain evidence="9 10">DS1307</strain>
    </source>
</reference>
<evidence type="ECO:0000256" key="3">
    <source>
        <dbReference type="ARBA" id="ARBA00020552"/>
    </source>
</evidence>
<feature type="transmembrane region" description="Helical" evidence="7">
    <location>
        <begin position="102"/>
        <end position="119"/>
    </location>
</feature>
<evidence type="ECO:0000256" key="2">
    <source>
        <dbReference type="ARBA" id="ARBA00010270"/>
    </source>
</evidence>
<keyword evidence="4" id="KW-1003">Cell membrane</keyword>
<dbReference type="RefSeq" id="WP_306836153.1">
    <property type="nucleotide sequence ID" value="NZ_JAUSRF010000009.1"/>
</dbReference>